<organism evidence="1 2">
    <name type="scientific">Nocardiopsis sinuspersici</name>
    <dbReference type="NCBI Taxonomy" id="501010"/>
    <lineage>
        <taxon>Bacteria</taxon>
        <taxon>Bacillati</taxon>
        <taxon>Actinomycetota</taxon>
        <taxon>Actinomycetes</taxon>
        <taxon>Streptosporangiales</taxon>
        <taxon>Nocardiopsidaceae</taxon>
        <taxon>Nocardiopsis</taxon>
    </lineage>
</organism>
<evidence type="ECO:0000313" key="2">
    <source>
        <dbReference type="Proteomes" id="UP000189004"/>
    </source>
</evidence>
<protein>
    <recommendedName>
        <fullName evidence="3">DUF1772 domain-containing protein</fullName>
    </recommendedName>
</protein>
<sequence length="103" mass="11097">MRYYAAAMPATTPAVLAAAACGWDRRESRSWLATAAACSIAGSAASVYLVRAVNLRLFFGDQPLGADERDRLLRTWYRVNAARIAVAGGTLLAAHKARTRLSQ</sequence>
<gene>
    <name evidence="1" type="ORF">NOSIN_23310</name>
</gene>
<name>A0A1V3C6I2_9ACTN</name>
<keyword evidence="2" id="KW-1185">Reference proteome</keyword>
<comment type="caution">
    <text evidence="1">The sequence shown here is derived from an EMBL/GenBank/DDBJ whole genome shotgun (WGS) entry which is preliminary data.</text>
</comment>
<accession>A0A1V3C6I2</accession>
<dbReference type="EMBL" id="MCOK01000001">
    <property type="protein sequence ID" value="OOC56394.1"/>
    <property type="molecule type" value="Genomic_DNA"/>
</dbReference>
<reference evidence="2" key="1">
    <citation type="submission" date="2016-08" db="EMBL/GenBank/DDBJ databases">
        <authorList>
            <person name="Tokovenko B."/>
            <person name="Kalinowski J."/>
        </authorList>
    </citation>
    <scope>NUCLEOTIDE SEQUENCE [LARGE SCALE GENOMIC DNA]</scope>
    <source>
        <strain evidence="2">UTMC102</strain>
    </source>
</reference>
<dbReference type="RefSeq" id="WP_077692839.1">
    <property type="nucleotide sequence ID" value="NZ_MCOK01000001.1"/>
</dbReference>
<dbReference type="PROSITE" id="PS51257">
    <property type="entry name" value="PROKAR_LIPOPROTEIN"/>
    <property type="match status" value="1"/>
</dbReference>
<evidence type="ECO:0000313" key="1">
    <source>
        <dbReference type="EMBL" id="OOC56394.1"/>
    </source>
</evidence>
<dbReference type="Proteomes" id="UP000189004">
    <property type="component" value="Unassembled WGS sequence"/>
</dbReference>
<evidence type="ECO:0008006" key="3">
    <source>
        <dbReference type="Google" id="ProtNLM"/>
    </source>
</evidence>
<dbReference type="OrthoDB" id="4763906at2"/>
<proteinExistence type="predicted"/>
<dbReference type="AlphaFoldDB" id="A0A1V3C6I2"/>